<dbReference type="GO" id="GO:0046486">
    <property type="term" value="P:glycerolipid metabolic process"/>
    <property type="evidence" value="ECO:0007669"/>
    <property type="project" value="UniProtKB-ARBA"/>
</dbReference>
<accession>A0A9P8RQX0</accession>
<feature type="short sequence motif" description="GXGXXG" evidence="4">
    <location>
        <begin position="271"/>
        <end position="276"/>
    </location>
</feature>
<evidence type="ECO:0000256" key="5">
    <source>
        <dbReference type="SAM" id="MobiDB-lite"/>
    </source>
</evidence>
<dbReference type="GO" id="GO:0019369">
    <property type="term" value="P:arachidonate metabolic process"/>
    <property type="evidence" value="ECO:0007669"/>
    <property type="project" value="TreeGrafter"/>
</dbReference>
<evidence type="ECO:0000256" key="1">
    <source>
        <dbReference type="ARBA" id="ARBA00022801"/>
    </source>
</evidence>
<organism evidence="7 8">
    <name type="scientific">Trichoglossum hirsutum</name>
    <dbReference type="NCBI Taxonomy" id="265104"/>
    <lineage>
        <taxon>Eukaryota</taxon>
        <taxon>Fungi</taxon>
        <taxon>Dikarya</taxon>
        <taxon>Ascomycota</taxon>
        <taxon>Pezizomycotina</taxon>
        <taxon>Geoglossomycetes</taxon>
        <taxon>Geoglossales</taxon>
        <taxon>Geoglossaceae</taxon>
        <taxon>Trichoglossum</taxon>
    </lineage>
</organism>
<dbReference type="Gene3D" id="3.40.1090.10">
    <property type="entry name" value="Cytosolic phospholipase A2 catalytic domain"/>
    <property type="match status" value="1"/>
</dbReference>
<feature type="active site" description="Proton acceptor" evidence="4">
    <location>
        <position position="480"/>
    </location>
</feature>
<evidence type="ECO:0000259" key="6">
    <source>
        <dbReference type="PROSITE" id="PS51635"/>
    </source>
</evidence>
<dbReference type="CDD" id="cd07216">
    <property type="entry name" value="Pat17_PNPLA8_PNPLA9_like3"/>
    <property type="match status" value="1"/>
</dbReference>
<dbReference type="GO" id="GO:0016020">
    <property type="term" value="C:membrane"/>
    <property type="evidence" value="ECO:0007669"/>
    <property type="project" value="TreeGrafter"/>
</dbReference>
<keyword evidence="3 4" id="KW-0443">Lipid metabolism</keyword>
<protein>
    <recommendedName>
        <fullName evidence="6">PNPLA domain-containing protein</fullName>
    </recommendedName>
</protein>
<keyword evidence="2 4" id="KW-0442">Lipid degradation</keyword>
<dbReference type="Proteomes" id="UP000750711">
    <property type="component" value="Unassembled WGS sequence"/>
</dbReference>
<dbReference type="EMBL" id="JAGHQM010000427">
    <property type="protein sequence ID" value="KAH0562020.1"/>
    <property type="molecule type" value="Genomic_DNA"/>
</dbReference>
<feature type="short sequence motif" description="DGA/G" evidence="4">
    <location>
        <begin position="480"/>
        <end position="482"/>
    </location>
</feature>
<gene>
    <name evidence="7" type="ORF">GP486_003274</name>
</gene>
<feature type="active site" description="Nucleophile" evidence="4">
    <location>
        <position position="319"/>
    </location>
</feature>
<feature type="region of interest" description="Disordered" evidence="5">
    <location>
        <begin position="630"/>
        <end position="667"/>
    </location>
</feature>
<dbReference type="GO" id="GO:0047499">
    <property type="term" value="F:calcium-independent phospholipase A2 activity"/>
    <property type="evidence" value="ECO:0007669"/>
    <property type="project" value="TreeGrafter"/>
</dbReference>
<dbReference type="SUPFAM" id="SSF52151">
    <property type="entry name" value="FabD/lysophospholipase-like"/>
    <property type="match status" value="1"/>
</dbReference>
<dbReference type="GO" id="GO:0016042">
    <property type="term" value="P:lipid catabolic process"/>
    <property type="evidence" value="ECO:0007669"/>
    <property type="project" value="UniProtKB-UniRule"/>
</dbReference>
<evidence type="ECO:0000313" key="8">
    <source>
        <dbReference type="Proteomes" id="UP000750711"/>
    </source>
</evidence>
<name>A0A9P8RQX0_9PEZI</name>
<evidence type="ECO:0000256" key="4">
    <source>
        <dbReference type="PROSITE-ProRule" id="PRU01161"/>
    </source>
</evidence>
<dbReference type="InterPro" id="IPR002641">
    <property type="entry name" value="PNPLA_dom"/>
</dbReference>
<dbReference type="PROSITE" id="PS51635">
    <property type="entry name" value="PNPLA"/>
    <property type="match status" value="1"/>
</dbReference>
<dbReference type="Pfam" id="PF01734">
    <property type="entry name" value="Patatin"/>
    <property type="match status" value="1"/>
</dbReference>
<dbReference type="InterPro" id="IPR016035">
    <property type="entry name" value="Acyl_Trfase/lysoPLipase"/>
</dbReference>
<feature type="short sequence motif" description="GXSXG" evidence="4">
    <location>
        <begin position="317"/>
        <end position="321"/>
    </location>
</feature>
<keyword evidence="1 4" id="KW-0378">Hydrolase</keyword>
<proteinExistence type="predicted"/>
<dbReference type="PANTHER" id="PTHR24185:SF1">
    <property type="entry name" value="CALCIUM-INDEPENDENT PHOSPHOLIPASE A2-GAMMA"/>
    <property type="match status" value="1"/>
</dbReference>
<reference evidence="7" key="1">
    <citation type="submission" date="2021-03" db="EMBL/GenBank/DDBJ databases">
        <title>Comparative genomics and phylogenomic investigation of the class Geoglossomycetes provide insights into ecological specialization and systematics.</title>
        <authorList>
            <person name="Melie T."/>
            <person name="Pirro S."/>
            <person name="Miller A.N."/>
            <person name="Quandt A."/>
        </authorList>
    </citation>
    <scope>NUCLEOTIDE SEQUENCE</scope>
    <source>
        <strain evidence="7">CAQ_001_2017</strain>
    </source>
</reference>
<keyword evidence="8" id="KW-1185">Reference proteome</keyword>
<evidence type="ECO:0000313" key="7">
    <source>
        <dbReference type="EMBL" id="KAH0562020.1"/>
    </source>
</evidence>
<evidence type="ECO:0000256" key="3">
    <source>
        <dbReference type="ARBA" id="ARBA00023098"/>
    </source>
</evidence>
<dbReference type="PANTHER" id="PTHR24185">
    <property type="entry name" value="CALCIUM-INDEPENDENT PHOSPHOLIPASE A2-GAMMA"/>
    <property type="match status" value="1"/>
</dbReference>
<comment type="caution">
    <text evidence="7">The sequence shown here is derived from an EMBL/GenBank/DDBJ whole genome shotgun (WGS) entry which is preliminary data.</text>
</comment>
<feature type="domain" description="PNPLA" evidence="6">
    <location>
        <begin position="267"/>
        <end position="493"/>
    </location>
</feature>
<sequence length="667" mass="73116">MTDPTALDDFDKNHFWPSKLHAAIPDSRIWTFGWTAGYFDSTPLTTAANNLLPLILNEWTRDGANASTHPSRLVFVAAGFGGLVAKQLLIHCHSSTSANERAVLESCAGVIFLGTRHSTVQYLGDPILAMYLAYVKSLYDALTLDFPIPSLLKLKSNAESINGQFLRFLNHMPPTFCVANLHRFPSILAVDESNATIPTPRQAIDSVMRISSNKLEWIRKIGQGDGQGHHILSRIIDTVKPWLTAAPTRAASQPQPALQPITGANLLSIDGGGVRGLSSLLILQAVMRKVELIERERDPNARIGLRLPADYFDLAGGTSTGGLGALMLFRLRMDIQSAIEQYQQLCPKIFHQGWRHYLGWNIFKSILGMPWYSAPALEKGIKNLLKRRLPDDEKDKLGNDVPEAKLLAPSPPAARAEGSRQGKMFVCSFRKGDAGAIRLRSYEYLDSPLAQCKIWEAARATSAAPFYFPTAKIQEQKLWDGGLAHNNPGDQVKLEAERIFPSADINCFLSLGTGLSNKPTRSWLPVLGKGKRILKDITNTERVHWDLQEQMNGLYPDNRYFRLNATTGEKEIGLGDYKLMDELEKYTREYLAHDEVRAMIDQCAQRLAKRPPGAAAGGVGVAGANTTNLATTPVVSPASGSGSTHEAPTQPSVGAMDEDDVAVANGS</sequence>
<feature type="compositionally biased region" description="Polar residues" evidence="5">
    <location>
        <begin position="630"/>
        <end position="652"/>
    </location>
</feature>
<evidence type="ECO:0000256" key="2">
    <source>
        <dbReference type="ARBA" id="ARBA00022963"/>
    </source>
</evidence>
<dbReference type="AlphaFoldDB" id="A0A9P8RQX0"/>